<comment type="caution">
    <text evidence="1">The sequence shown here is derived from an EMBL/GenBank/DDBJ whole genome shotgun (WGS) entry which is preliminary data.</text>
</comment>
<accession>A0ABP9FJV0</accession>
<dbReference type="Proteomes" id="UP001501521">
    <property type="component" value="Unassembled WGS sequence"/>
</dbReference>
<dbReference type="EMBL" id="BAABLV010000038">
    <property type="protein sequence ID" value="GAA4905856.1"/>
    <property type="molecule type" value="Genomic_DNA"/>
</dbReference>
<gene>
    <name evidence="1" type="ORF">GCM10025789_26560</name>
</gene>
<dbReference type="InterPro" id="IPR046040">
    <property type="entry name" value="DUF5998"/>
</dbReference>
<name>A0ABP9FJV0_9ACTN</name>
<dbReference type="Pfam" id="PF19461">
    <property type="entry name" value="DUF5998"/>
    <property type="match status" value="1"/>
</dbReference>
<evidence type="ECO:0000313" key="1">
    <source>
        <dbReference type="EMBL" id="GAA4905856.1"/>
    </source>
</evidence>
<evidence type="ECO:0000313" key="2">
    <source>
        <dbReference type="Proteomes" id="UP001501521"/>
    </source>
</evidence>
<protein>
    <submittedName>
        <fullName evidence="1">DUF5998 family protein</fullName>
    </submittedName>
</protein>
<keyword evidence="2" id="KW-1185">Reference proteome</keyword>
<organism evidence="1 2">
    <name type="scientific">Tessaracoccus lubricantis</name>
    <dbReference type="NCBI Taxonomy" id="545543"/>
    <lineage>
        <taxon>Bacteria</taxon>
        <taxon>Bacillati</taxon>
        <taxon>Actinomycetota</taxon>
        <taxon>Actinomycetes</taxon>
        <taxon>Propionibacteriales</taxon>
        <taxon>Propionibacteriaceae</taxon>
        <taxon>Tessaracoccus</taxon>
    </lineage>
</organism>
<proteinExistence type="predicted"/>
<dbReference type="RefSeq" id="WP_345583668.1">
    <property type="nucleotide sequence ID" value="NZ_BAABLV010000038.1"/>
</dbReference>
<reference evidence="2" key="1">
    <citation type="journal article" date="2019" name="Int. J. Syst. Evol. Microbiol.">
        <title>The Global Catalogue of Microorganisms (GCM) 10K type strain sequencing project: providing services to taxonomists for standard genome sequencing and annotation.</title>
        <authorList>
            <consortium name="The Broad Institute Genomics Platform"/>
            <consortium name="The Broad Institute Genome Sequencing Center for Infectious Disease"/>
            <person name="Wu L."/>
            <person name="Ma J."/>
        </authorList>
    </citation>
    <scope>NUCLEOTIDE SEQUENCE [LARGE SCALE GENOMIC DNA]</scope>
    <source>
        <strain evidence="2">JCM 19125</strain>
    </source>
</reference>
<sequence>MTADNQTLPSGLIDEIAECGFYPSLVVETVLMGLGGRPVVDHLVHHEATFAGRELHRHLTVLVLTETQLQICHIDEGEGGRPEAIATSEVVALRAIDSVVVTRAMAQPEQRSGMQEAWLTIVWGAARRLDLGPASCEDPNCDADHGYTGVLQPDDITVRMSPAADGDNARRLVEFGATLQQVIA</sequence>